<dbReference type="InterPro" id="IPR027246">
    <property type="entry name" value="Porin_Euk/Tom40"/>
</dbReference>
<keyword evidence="5" id="KW-0812">Transmembrane</keyword>
<evidence type="ECO:0000256" key="2">
    <source>
        <dbReference type="ARBA" id="ARBA00010510"/>
    </source>
</evidence>
<evidence type="ECO:0000256" key="6">
    <source>
        <dbReference type="ARBA" id="ARBA00022787"/>
    </source>
</evidence>
<evidence type="ECO:0000313" key="11">
    <source>
        <dbReference type="EMBL" id="KAG5186563.1"/>
    </source>
</evidence>
<feature type="compositionally biased region" description="Basic and acidic residues" evidence="10">
    <location>
        <begin position="24"/>
        <end position="49"/>
    </location>
</feature>
<name>A0A836CIJ7_9STRA</name>
<dbReference type="GO" id="GO:0030150">
    <property type="term" value="P:protein import into mitochondrial matrix"/>
    <property type="evidence" value="ECO:0007669"/>
    <property type="project" value="InterPro"/>
</dbReference>
<dbReference type="AlphaFoldDB" id="A0A836CIJ7"/>
<dbReference type="GO" id="GO:0005741">
    <property type="term" value="C:mitochondrial outer membrane"/>
    <property type="evidence" value="ECO:0007669"/>
    <property type="project" value="UniProtKB-SubCell"/>
</dbReference>
<evidence type="ECO:0000256" key="10">
    <source>
        <dbReference type="SAM" id="MobiDB-lite"/>
    </source>
</evidence>
<dbReference type="InterPro" id="IPR023614">
    <property type="entry name" value="Porin_dom_sf"/>
</dbReference>
<dbReference type="Gene3D" id="2.40.160.10">
    <property type="entry name" value="Porin"/>
    <property type="match status" value="1"/>
</dbReference>
<comment type="subcellular location">
    <subcellularLocation>
        <location evidence="1">Mitochondrion outer membrane</location>
        <topology evidence="1">Multi-pass membrane protein</topology>
    </subcellularLocation>
</comment>
<proteinExistence type="inferred from homology"/>
<evidence type="ECO:0000313" key="12">
    <source>
        <dbReference type="Proteomes" id="UP000664859"/>
    </source>
</evidence>
<evidence type="ECO:0000256" key="1">
    <source>
        <dbReference type="ARBA" id="ARBA00004374"/>
    </source>
</evidence>
<comment type="caution">
    <text evidence="11">The sequence shown here is derived from an EMBL/GenBank/DDBJ whole genome shotgun (WGS) entry which is preliminary data.</text>
</comment>
<sequence length="378" mass="40827">MFNIAQPRGRPAKRSQHSPASSTSRKDAPQRRIDRHIADSEARDDEPHRTSVVVPPPSSFVYVPQPFFGSVARCEAAAPAEDAQQLEATPTLLEQADEAVLSKAETVTTPPLFTDQYNRVKGLVQADTWDGVRVDIQRALTPTFFSAYSGLLGSSAVQGGNALTFTSTVVSEDQTRVLMGRMSKDGDLDGRVFCPIGNILGKVQFTLGAQDTIQATAEMKDSSSACQVTAGLGTFGFSFNQALTARLTAGMDCTYHAQMGDAPISVGGQYQTRDWTGNVLYGPGMMQLQYARHVNERVQLGAELALNPLRPQESAVAVGAEFNLKQSKLHFAVNGSGTVDGNIEVRFLPMASVSFAGQLNHVEDKHRFGFGMQMHVQG</sequence>
<dbReference type="InterPro" id="IPR037930">
    <property type="entry name" value="Tom40"/>
</dbReference>
<dbReference type="GO" id="GO:0008320">
    <property type="term" value="F:protein transmembrane transporter activity"/>
    <property type="evidence" value="ECO:0007669"/>
    <property type="project" value="InterPro"/>
</dbReference>
<keyword evidence="8" id="KW-0496">Mitochondrion</keyword>
<gene>
    <name evidence="11" type="ORF">JKP88DRAFT_268106</name>
</gene>
<dbReference type="OrthoDB" id="19656at2759"/>
<evidence type="ECO:0000256" key="5">
    <source>
        <dbReference type="ARBA" id="ARBA00022692"/>
    </source>
</evidence>
<reference evidence="11" key="1">
    <citation type="submission" date="2021-02" db="EMBL/GenBank/DDBJ databases">
        <title>First Annotated Genome of the Yellow-green Alga Tribonema minus.</title>
        <authorList>
            <person name="Mahan K.M."/>
        </authorList>
    </citation>
    <scope>NUCLEOTIDE SEQUENCE</scope>
    <source>
        <strain evidence="11">UTEX B ZZ1240</strain>
    </source>
</reference>
<keyword evidence="9" id="KW-0472">Membrane</keyword>
<dbReference type="PANTHER" id="PTHR10802">
    <property type="entry name" value="MITOCHONDRIAL IMPORT RECEPTOR SUBUNIT TOM40"/>
    <property type="match status" value="1"/>
</dbReference>
<keyword evidence="3" id="KW-0813">Transport</keyword>
<feature type="region of interest" description="Disordered" evidence="10">
    <location>
        <begin position="1"/>
        <end position="56"/>
    </location>
</feature>
<keyword evidence="7" id="KW-0653">Protein transport</keyword>
<dbReference type="Proteomes" id="UP000664859">
    <property type="component" value="Unassembled WGS sequence"/>
</dbReference>
<keyword evidence="4" id="KW-1134">Transmembrane beta strand</keyword>
<comment type="similarity">
    <text evidence="2">Belongs to the Tom40 family.</text>
</comment>
<organism evidence="11 12">
    <name type="scientific">Tribonema minus</name>
    <dbReference type="NCBI Taxonomy" id="303371"/>
    <lineage>
        <taxon>Eukaryota</taxon>
        <taxon>Sar</taxon>
        <taxon>Stramenopiles</taxon>
        <taxon>Ochrophyta</taxon>
        <taxon>PX clade</taxon>
        <taxon>Xanthophyceae</taxon>
        <taxon>Tribonematales</taxon>
        <taxon>Tribonemataceae</taxon>
        <taxon>Tribonema</taxon>
    </lineage>
</organism>
<evidence type="ECO:0000256" key="8">
    <source>
        <dbReference type="ARBA" id="ARBA00023128"/>
    </source>
</evidence>
<accession>A0A836CIJ7</accession>
<evidence type="ECO:0000256" key="9">
    <source>
        <dbReference type="ARBA" id="ARBA00023136"/>
    </source>
</evidence>
<keyword evidence="12" id="KW-1185">Reference proteome</keyword>
<evidence type="ECO:0000256" key="7">
    <source>
        <dbReference type="ARBA" id="ARBA00022927"/>
    </source>
</evidence>
<dbReference type="EMBL" id="JAFCMP010000111">
    <property type="protein sequence ID" value="KAG5186563.1"/>
    <property type="molecule type" value="Genomic_DNA"/>
</dbReference>
<dbReference type="Pfam" id="PF01459">
    <property type="entry name" value="Porin_3"/>
    <property type="match status" value="1"/>
</dbReference>
<keyword evidence="6" id="KW-1000">Mitochondrion outer membrane</keyword>
<evidence type="ECO:0000256" key="3">
    <source>
        <dbReference type="ARBA" id="ARBA00022448"/>
    </source>
</evidence>
<protein>
    <submittedName>
        <fullName evidence="11">Eukaryotic porin-domain-containing protein</fullName>
    </submittedName>
</protein>
<evidence type="ECO:0000256" key="4">
    <source>
        <dbReference type="ARBA" id="ARBA00022452"/>
    </source>
</evidence>